<gene>
    <name evidence="1" type="ORF">Pint_03832</name>
</gene>
<dbReference type="Proteomes" id="UP001163603">
    <property type="component" value="Chromosome 3"/>
</dbReference>
<sequence>MPVGEVFLGSFLQVLFDRLAPRKLSLFPCEDGIRSELKQWKRKLLMIQAVLNDAEEKQLTNEAVKTWLEDLQDLAYDVEDILDEYATQVLERELMTEQSTNRIADYFSSWTPSALISQADMKSKTEEITCRLEDLCEEKNYLGLKEIAGGSSTIAWQRLPSTCVPTESAVIGRDADKAKILEMVLSNKQSGGRLQVIPIVGLGGVGKTTLAREVYNDKAMEDFNPRVWTCVSDDFDVLRISKAIFESVTASTCTLTNLNEVQVQLKNKIAGKKFLLVLDDVWSKDYDLWEALKSPFLAGAPGSIIIVTTRSKDVASTMELEVCYNLELLPEDACWAIFEKHVSQSRVITAGKNMKLIREKVVKKCKGLPLAARTLAGLLRCKQKYVEWMDILDSEIWDLPKESNILPILKLSYYHLPSHLKRCFAYCAIFPKDYEFNKEELVILWMAEGFIQQSNHKKQLEDIGDQYFCELLSRSFFQQLCNDSLKFVMHDLVHDLAQWISLETSFRFEDESSVMQIRRRERIRHSSYTFRKYEVEKNFEVFHRIEQLRTFLRIFSQPKSILDESYVSKSVFPNLLPKLQKLRSLSLINYHEIELPDSIGDLKHLRYLNLSKSQITNLPESTSLLFNLQSLLLTSCYRLMKLPLQMGDLINLRHLDIRGARLIREMPLGVKKLKYLQTLSNFVLGKGVGSSLKDLKELKFIRGELYISMLENAIDCHEIQDSILWDKKDLEVLALEWSSSMPYPDEAGKMVLDILEPHKNLKELTINNFGGKHFSSWIGDPSFSNMVVLKLDGCESCITLPSIGLLGSLKNLTIKGMKMLKKVGCEIYGESCSECFQSLETLCFENLPEWEQWDPFEEKLHAESFSHLQKLSIKQCPKLYGRLPNRLPSLKEIVISECEQLVASFTSLPELCSLKIERCKGVVCNSPIDSQTLNPLPLLETVVIKECEELMVSFSNLPLLHSLEINRCKGSDVAGFRSWSKDEFQKLETLTIVGCEELIQLWPNVICPEKPPQGLGLDCFILLKELYLTELPNLVSFPDGSLSSLTKVQIWNCEAITSLHEGLKHNNARIEHLSVASCPSLMFIVRGRLPSSLKTLWVEDCEKLGNIWNDREDTCTSSPSSSFSLMQKENVDNTTTSLLCELNISQCPSLTHLSSTHHLPSTLTGLFIGYCSNLRTLISGGQLPKALKFLRFEDCPKLELEEVSFDNNASLDRVWISGCENLRSVPEGLHTLHNLSYVRVENCPKLVSFAKDGLPNTELTVFISGCEKLQALPSHMHTLKSLQSLTLWNNPKMAFFPEQDIPTNLTSLDIDDPKIYNSLAEWGFHKLISLRKLRIVGSPEAVSFPEEEKGMKLPASLVHLKLQKFPNLKYLSSNGFQNLTSLENLDIFTCPNLTSLPHFPSSLLRLTIYGCHVLKKRCERGEGQDWSKIAHIPYVKIDSQFI</sequence>
<protein>
    <submittedName>
        <fullName evidence="1">Uncharacterized protein</fullName>
    </submittedName>
</protein>
<reference evidence="2" key="1">
    <citation type="journal article" date="2023" name="G3 (Bethesda)">
        <title>Genome assembly and association tests identify interacting loci associated with vigor, precocity, and sex in interspecific pistachio rootstocks.</title>
        <authorList>
            <person name="Palmer W."/>
            <person name="Jacygrad E."/>
            <person name="Sagayaradj S."/>
            <person name="Cavanaugh K."/>
            <person name="Han R."/>
            <person name="Bertier L."/>
            <person name="Beede B."/>
            <person name="Kafkas S."/>
            <person name="Golino D."/>
            <person name="Preece J."/>
            <person name="Michelmore R."/>
        </authorList>
    </citation>
    <scope>NUCLEOTIDE SEQUENCE [LARGE SCALE GENOMIC DNA]</scope>
</reference>
<comment type="caution">
    <text evidence="1">The sequence shown here is derived from an EMBL/GenBank/DDBJ whole genome shotgun (WGS) entry which is preliminary data.</text>
</comment>
<keyword evidence="2" id="KW-1185">Reference proteome</keyword>
<accession>A0ACC0Z8E9</accession>
<evidence type="ECO:0000313" key="1">
    <source>
        <dbReference type="EMBL" id="KAJ0046512.1"/>
    </source>
</evidence>
<proteinExistence type="predicted"/>
<organism evidence="1 2">
    <name type="scientific">Pistacia integerrima</name>
    <dbReference type="NCBI Taxonomy" id="434235"/>
    <lineage>
        <taxon>Eukaryota</taxon>
        <taxon>Viridiplantae</taxon>
        <taxon>Streptophyta</taxon>
        <taxon>Embryophyta</taxon>
        <taxon>Tracheophyta</taxon>
        <taxon>Spermatophyta</taxon>
        <taxon>Magnoliopsida</taxon>
        <taxon>eudicotyledons</taxon>
        <taxon>Gunneridae</taxon>
        <taxon>Pentapetalae</taxon>
        <taxon>rosids</taxon>
        <taxon>malvids</taxon>
        <taxon>Sapindales</taxon>
        <taxon>Anacardiaceae</taxon>
        <taxon>Pistacia</taxon>
    </lineage>
</organism>
<name>A0ACC0Z8E9_9ROSI</name>
<evidence type="ECO:0000313" key="2">
    <source>
        <dbReference type="Proteomes" id="UP001163603"/>
    </source>
</evidence>
<dbReference type="EMBL" id="CM047738">
    <property type="protein sequence ID" value="KAJ0046512.1"/>
    <property type="molecule type" value="Genomic_DNA"/>
</dbReference>